<dbReference type="InterPro" id="IPR002059">
    <property type="entry name" value="CSP_DNA-bd"/>
</dbReference>
<dbReference type="Pfam" id="PF00313">
    <property type="entry name" value="CSD"/>
    <property type="match status" value="1"/>
</dbReference>
<sequence>MDLYFHGRDMDEASQGLLMLVGGAGLANCIATCRVEARADGRWNGRNVSLLESGVQMLDGMKMAGMIRYFYDYKGFGFINVTGNPIDIYFQGRDVGPDAQMRCEEMGPVGTVVWFTVYAQTDSRWQAKEIVLAGDGSSPGGLTAEMLGGKGWGKGDGDGWDSYGWDGWGSMDYGGGKGCGKGKSSLPKVEKQIIPGCELVGRLKSYNAEKNFGFISVEGQTNDVYFQVWDLVESLKSQLDSVGPEGSGLTPGALVKFWLQLMPGGGRLRARDLSLSPATAEGPSAAATVDAAVQKAAVVAHEAIIPGTGSILYDGAEVSGKVKTFNQDRGFGFISVDADETDLYFNVKDMHPEDQKKVANGLRLPGQRVWFWAEMLDNGMSGRWRCHDISLSFRRSSPSAAATTDGPPAKRPRTDGPENSSGQKVNGSTHRSCTKNEQNSSSKLRRKPADEVMRTPNLAVVRASSLAAGFGEGSRADDKRSEGPREPWQFLAAGPEEEIARMIENGVPSNEILEAIRSGSEGDQPLEIQGESEEADEPVAKSLSEERPPRRAALSPLGFAKKAVSPTPQVPQLRVKEEEPEEKPEPSAVVPELDPGRIAKGLDEVGIFGGFSKKAEKPSGSEAIPSRVAPYVPLGLPRRSRPLEEAKLEEFRKLATHLFEELVIHEVEMDLVETVSSRDGVIDSALFHRYTDPKSAGTALRRAIVCTEDRQGERRISGDCAVPVKLPPALRGTGAEDLEELEVTLGKERDVAAKYYKDHPIEHVETSPNAVEWGPDSDDSEGDPATMDLEMHHTFVQLASGAGKIHKPSVGDEHMPRCGSQGSRFAELGVDHSWGMNYKLCNKCFGKNAEASTCPLLCDFVLKKGGKVVLRCGRRCRGDQVEGHLNPSEQGFDPASRHRCTLHSEEVLEEDL</sequence>
<dbReference type="EMBL" id="CAXAMN010008480">
    <property type="protein sequence ID" value="CAK9025394.1"/>
    <property type="molecule type" value="Genomic_DNA"/>
</dbReference>
<dbReference type="SUPFAM" id="SSF50249">
    <property type="entry name" value="Nucleic acid-binding proteins"/>
    <property type="match status" value="3"/>
</dbReference>
<dbReference type="SMART" id="SM00357">
    <property type="entry name" value="CSP"/>
    <property type="match status" value="2"/>
</dbReference>
<keyword evidence="4" id="KW-1185">Reference proteome</keyword>
<feature type="compositionally biased region" description="Polar residues" evidence="1">
    <location>
        <begin position="417"/>
        <end position="442"/>
    </location>
</feature>
<evidence type="ECO:0000313" key="3">
    <source>
        <dbReference type="EMBL" id="CAK9025394.1"/>
    </source>
</evidence>
<dbReference type="Gene3D" id="2.40.50.140">
    <property type="entry name" value="Nucleic acid-binding proteins"/>
    <property type="match status" value="2"/>
</dbReference>
<reference evidence="3 4" key="1">
    <citation type="submission" date="2024-02" db="EMBL/GenBank/DDBJ databases">
        <authorList>
            <person name="Chen Y."/>
            <person name="Shah S."/>
            <person name="Dougan E. K."/>
            <person name="Thang M."/>
            <person name="Chan C."/>
        </authorList>
    </citation>
    <scope>NUCLEOTIDE SEQUENCE [LARGE SCALE GENOMIC DNA]</scope>
</reference>
<dbReference type="Proteomes" id="UP001642484">
    <property type="component" value="Unassembled WGS sequence"/>
</dbReference>
<evidence type="ECO:0000313" key="4">
    <source>
        <dbReference type="Proteomes" id="UP001642484"/>
    </source>
</evidence>
<accession>A0ABP0KF00</accession>
<feature type="domain" description="Cold-shock" evidence="2">
    <location>
        <begin position="319"/>
        <end position="365"/>
    </location>
</feature>
<dbReference type="InterPro" id="IPR012340">
    <property type="entry name" value="NA-bd_OB-fold"/>
</dbReference>
<organism evidence="3 4">
    <name type="scientific">Durusdinium trenchii</name>
    <dbReference type="NCBI Taxonomy" id="1381693"/>
    <lineage>
        <taxon>Eukaryota</taxon>
        <taxon>Sar</taxon>
        <taxon>Alveolata</taxon>
        <taxon>Dinophyceae</taxon>
        <taxon>Suessiales</taxon>
        <taxon>Symbiodiniaceae</taxon>
        <taxon>Durusdinium</taxon>
    </lineage>
</organism>
<feature type="domain" description="Cold-shock" evidence="2">
    <location>
        <begin position="200"/>
        <end position="276"/>
    </location>
</feature>
<proteinExistence type="predicted"/>
<evidence type="ECO:0000259" key="2">
    <source>
        <dbReference type="SMART" id="SM00357"/>
    </source>
</evidence>
<protein>
    <recommendedName>
        <fullName evidence="2">Cold-shock domain-containing protein</fullName>
    </recommendedName>
</protein>
<feature type="region of interest" description="Disordered" evidence="1">
    <location>
        <begin position="521"/>
        <end position="593"/>
    </location>
</feature>
<evidence type="ECO:0000256" key="1">
    <source>
        <dbReference type="SAM" id="MobiDB-lite"/>
    </source>
</evidence>
<gene>
    <name evidence="3" type="ORF">CCMP2556_LOCUS15985</name>
</gene>
<dbReference type="InterPro" id="IPR011129">
    <property type="entry name" value="CSD"/>
</dbReference>
<comment type="caution">
    <text evidence="3">The sequence shown here is derived from an EMBL/GenBank/DDBJ whole genome shotgun (WGS) entry which is preliminary data.</text>
</comment>
<name>A0ABP0KF00_9DINO</name>
<feature type="region of interest" description="Disordered" evidence="1">
    <location>
        <begin position="395"/>
        <end position="457"/>
    </location>
</feature>